<dbReference type="InterPro" id="IPR004375">
    <property type="entry name" value="NanQ/TabA/YiaL"/>
</dbReference>
<dbReference type="Proteomes" id="UP000295097">
    <property type="component" value="Unassembled WGS sequence"/>
</dbReference>
<protein>
    <submittedName>
        <fullName evidence="1">YhcH/YjgK/YiaL family protein</fullName>
    </submittedName>
</protein>
<dbReference type="PANTHER" id="PTHR34986">
    <property type="entry name" value="EVOLVED BETA-GALACTOSIDASE SUBUNIT BETA"/>
    <property type="match status" value="1"/>
</dbReference>
<dbReference type="RefSeq" id="WP_132313852.1">
    <property type="nucleotide sequence ID" value="NZ_SMAR01000038.1"/>
</dbReference>
<sequence length="154" mass="17437">MIFGRLDNLKAEQEILPEAVREGLRFINDTDLANAPVGRVDIDGDRIFAMVQDYETKPLSENRPESHIRYLDIQYVVSGREVIGLAPLDGAGAPVTDLREERDLLFYDDVSGEMPLTMNAGSYAVFYPWDVHRPACRLNDQSESVRKVVVKIRL</sequence>
<dbReference type="OrthoDB" id="6196468at2"/>
<dbReference type="AlphaFoldDB" id="A0A4R3NMJ0"/>
<dbReference type="NCBIfam" id="TIGR00022">
    <property type="entry name" value="YhcH/YjgK/YiaL family protein"/>
    <property type="match status" value="1"/>
</dbReference>
<evidence type="ECO:0000313" key="2">
    <source>
        <dbReference type="Proteomes" id="UP000295097"/>
    </source>
</evidence>
<dbReference type="EMBL" id="SMAR01000038">
    <property type="protein sequence ID" value="TCT32671.1"/>
    <property type="molecule type" value="Genomic_DNA"/>
</dbReference>
<dbReference type="InterPro" id="IPR037012">
    <property type="entry name" value="NanQ/TabA/YiaL_sf"/>
</dbReference>
<organism evidence="1 2">
    <name type="scientific">Martelella mediterranea</name>
    <dbReference type="NCBI Taxonomy" id="293089"/>
    <lineage>
        <taxon>Bacteria</taxon>
        <taxon>Pseudomonadati</taxon>
        <taxon>Pseudomonadota</taxon>
        <taxon>Alphaproteobacteria</taxon>
        <taxon>Hyphomicrobiales</taxon>
        <taxon>Aurantimonadaceae</taxon>
        <taxon>Martelella</taxon>
    </lineage>
</organism>
<comment type="caution">
    <text evidence="1">The sequence shown here is derived from an EMBL/GenBank/DDBJ whole genome shotgun (WGS) entry which is preliminary data.</text>
</comment>
<dbReference type="Pfam" id="PF04074">
    <property type="entry name" value="DUF386"/>
    <property type="match status" value="1"/>
</dbReference>
<dbReference type="SUPFAM" id="SSF51197">
    <property type="entry name" value="Clavaminate synthase-like"/>
    <property type="match status" value="1"/>
</dbReference>
<keyword evidence="2" id="KW-1185">Reference proteome</keyword>
<evidence type="ECO:0000313" key="1">
    <source>
        <dbReference type="EMBL" id="TCT32671.1"/>
    </source>
</evidence>
<dbReference type="PANTHER" id="PTHR34986:SF1">
    <property type="entry name" value="PROTEIN YIAL"/>
    <property type="match status" value="1"/>
</dbReference>
<accession>A0A4R3NMJ0</accession>
<gene>
    <name evidence="1" type="ORF">EDC90_103820</name>
</gene>
<dbReference type="GO" id="GO:0005829">
    <property type="term" value="C:cytosol"/>
    <property type="evidence" value="ECO:0007669"/>
    <property type="project" value="TreeGrafter"/>
</dbReference>
<reference evidence="1 2" key="1">
    <citation type="submission" date="2019-03" db="EMBL/GenBank/DDBJ databases">
        <title>Freshwater and sediment microbial communities from various areas in North America, analyzing microbe dynamics in response to fracking.</title>
        <authorList>
            <person name="Lamendella R."/>
        </authorList>
    </citation>
    <scope>NUCLEOTIDE SEQUENCE [LARGE SCALE GENOMIC DNA]</scope>
    <source>
        <strain evidence="1 2">175.2</strain>
    </source>
</reference>
<proteinExistence type="predicted"/>
<name>A0A4R3NMJ0_9HYPH</name>
<dbReference type="Gene3D" id="2.60.120.370">
    <property type="entry name" value="YhcH/YjgK/YiaL"/>
    <property type="match status" value="1"/>
</dbReference>